<evidence type="ECO:0000256" key="1">
    <source>
        <dbReference type="SAM" id="Phobius"/>
    </source>
</evidence>
<keyword evidence="3" id="KW-1185">Reference proteome</keyword>
<gene>
    <name evidence="2" type="ORF">ASPGLDRAFT_1055953</name>
</gene>
<dbReference type="RefSeq" id="XP_022396012.1">
    <property type="nucleotide sequence ID" value="XM_022539490.1"/>
</dbReference>
<feature type="transmembrane region" description="Helical" evidence="1">
    <location>
        <begin position="51"/>
        <end position="71"/>
    </location>
</feature>
<sequence>MPFLICFLLVLGARRLPRSTQYGAGPPGLLVFILPACASSVVKSIIDRNPFFSSILFPFPLVFIALCYLHFCCAVYQPLQHPFPVGAAPASSAPATPLLLRLLPERLLPATPLPLTLPASDTAPRSALTSLFTSPAEPEHRWLGAVTACILIRLAF</sequence>
<accession>A0A1L9V5V7</accession>
<feature type="transmembrane region" description="Helical" evidence="1">
    <location>
        <begin position="25"/>
        <end position="42"/>
    </location>
</feature>
<evidence type="ECO:0000313" key="2">
    <source>
        <dbReference type="EMBL" id="OJJ79314.1"/>
    </source>
</evidence>
<keyword evidence="1" id="KW-0472">Membrane</keyword>
<dbReference type="EMBL" id="KV878919">
    <property type="protein sequence ID" value="OJJ79314.1"/>
    <property type="molecule type" value="Genomic_DNA"/>
</dbReference>
<proteinExistence type="predicted"/>
<evidence type="ECO:0000313" key="3">
    <source>
        <dbReference type="Proteomes" id="UP000184300"/>
    </source>
</evidence>
<dbReference type="GeneID" id="34455751"/>
<dbReference type="AlphaFoldDB" id="A0A1L9V5V7"/>
<dbReference type="VEuPathDB" id="FungiDB:ASPGLDRAFT_1055953"/>
<keyword evidence="1" id="KW-0812">Transmembrane</keyword>
<name>A0A1L9V5V7_ASPGL</name>
<dbReference type="Proteomes" id="UP000184300">
    <property type="component" value="Unassembled WGS sequence"/>
</dbReference>
<reference evidence="3" key="1">
    <citation type="journal article" date="2017" name="Genome Biol.">
        <title>Comparative genomics reveals high biological diversity and specific adaptations in the industrially and medically important fungal genus Aspergillus.</title>
        <authorList>
            <person name="de Vries R.P."/>
            <person name="Riley R."/>
            <person name="Wiebenga A."/>
            <person name="Aguilar-Osorio G."/>
            <person name="Amillis S."/>
            <person name="Uchima C.A."/>
            <person name="Anderluh G."/>
            <person name="Asadollahi M."/>
            <person name="Askin M."/>
            <person name="Barry K."/>
            <person name="Battaglia E."/>
            <person name="Bayram O."/>
            <person name="Benocci T."/>
            <person name="Braus-Stromeyer S.A."/>
            <person name="Caldana C."/>
            <person name="Canovas D."/>
            <person name="Cerqueira G.C."/>
            <person name="Chen F."/>
            <person name="Chen W."/>
            <person name="Choi C."/>
            <person name="Clum A."/>
            <person name="Dos Santos R.A."/>
            <person name="Damasio A.R."/>
            <person name="Diallinas G."/>
            <person name="Emri T."/>
            <person name="Fekete E."/>
            <person name="Flipphi M."/>
            <person name="Freyberg S."/>
            <person name="Gallo A."/>
            <person name="Gournas C."/>
            <person name="Habgood R."/>
            <person name="Hainaut M."/>
            <person name="Harispe M.L."/>
            <person name="Henrissat B."/>
            <person name="Hilden K.S."/>
            <person name="Hope R."/>
            <person name="Hossain A."/>
            <person name="Karabika E."/>
            <person name="Karaffa L."/>
            <person name="Karanyi Z."/>
            <person name="Krasevec N."/>
            <person name="Kuo A."/>
            <person name="Kusch H."/>
            <person name="LaButti K."/>
            <person name="Lagendijk E.L."/>
            <person name="Lapidus A."/>
            <person name="Levasseur A."/>
            <person name="Lindquist E."/>
            <person name="Lipzen A."/>
            <person name="Logrieco A.F."/>
            <person name="MacCabe A."/>
            <person name="Maekelae M.R."/>
            <person name="Malavazi I."/>
            <person name="Melin P."/>
            <person name="Meyer V."/>
            <person name="Mielnichuk N."/>
            <person name="Miskei M."/>
            <person name="Molnar A.P."/>
            <person name="Mule G."/>
            <person name="Ngan C.Y."/>
            <person name="Orejas M."/>
            <person name="Orosz E."/>
            <person name="Ouedraogo J.P."/>
            <person name="Overkamp K.M."/>
            <person name="Park H.-S."/>
            <person name="Perrone G."/>
            <person name="Piumi F."/>
            <person name="Punt P.J."/>
            <person name="Ram A.F."/>
            <person name="Ramon A."/>
            <person name="Rauscher S."/>
            <person name="Record E."/>
            <person name="Riano-Pachon D.M."/>
            <person name="Robert V."/>
            <person name="Roehrig J."/>
            <person name="Ruller R."/>
            <person name="Salamov A."/>
            <person name="Salih N.S."/>
            <person name="Samson R.A."/>
            <person name="Sandor E."/>
            <person name="Sanguinetti M."/>
            <person name="Schuetze T."/>
            <person name="Sepcic K."/>
            <person name="Shelest E."/>
            <person name="Sherlock G."/>
            <person name="Sophianopoulou V."/>
            <person name="Squina F.M."/>
            <person name="Sun H."/>
            <person name="Susca A."/>
            <person name="Todd R.B."/>
            <person name="Tsang A."/>
            <person name="Unkles S.E."/>
            <person name="van de Wiele N."/>
            <person name="van Rossen-Uffink D."/>
            <person name="Oliveira J.V."/>
            <person name="Vesth T.C."/>
            <person name="Visser J."/>
            <person name="Yu J.-H."/>
            <person name="Zhou M."/>
            <person name="Andersen M.R."/>
            <person name="Archer D.B."/>
            <person name="Baker S.E."/>
            <person name="Benoit I."/>
            <person name="Brakhage A.A."/>
            <person name="Braus G.H."/>
            <person name="Fischer R."/>
            <person name="Frisvad J.C."/>
            <person name="Goldman G.H."/>
            <person name="Houbraken J."/>
            <person name="Oakley B."/>
            <person name="Pocsi I."/>
            <person name="Scazzocchio C."/>
            <person name="Seiboth B."/>
            <person name="vanKuyk P.A."/>
            <person name="Wortman J."/>
            <person name="Dyer P.S."/>
            <person name="Grigoriev I.V."/>
        </authorList>
    </citation>
    <scope>NUCLEOTIDE SEQUENCE [LARGE SCALE GENOMIC DNA]</scope>
    <source>
        <strain evidence="3">CBS 516.65</strain>
    </source>
</reference>
<protein>
    <submittedName>
        <fullName evidence="2">Uncharacterized protein</fullName>
    </submittedName>
</protein>
<keyword evidence="1" id="KW-1133">Transmembrane helix</keyword>
<organism evidence="2 3">
    <name type="scientific">Aspergillus glaucus CBS 516.65</name>
    <dbReference type="NCBI Taxonomy" id="1160497"/>
    <lineage>
        <taxon>Eukaryota</taxon>
        <taxon>Fungi</taxon>
        <taxon>Dikarya</taxon>
        <taxon>Ascomycota</taxon>
        <taxon>Pezizomycotina</taxon>
        <taxon>Eurotiomycetes</taxon>
        <taxon>Eurotiomycetidae</taxon>
        <taxon>Eurotiales</taxon>
        <taxon>Aspergillaceae</taxon>
        <taxon>Aspergillus</taxon>
        <taxon>Aspergillus subgen. Aspergillus</taxon>
    </lineage>
</organism>